<dbReference type="Pfam" id="PF00528">
    <property type="entry name" value="BPD_transp_1"/>
    <property type="match status" value="1"/>
</dbReference>
<keyword evidence="2 7" id="KW-0813">Transport</keyword>
<evidence type="ECO:0000313" key="9">
    <source>
        <dbReference type="EMBL" id="AJY44953.1"/>
    </source>
</evidence>
<evidence type="ECO:0000256" key="4">
    <source>
        <dbReference type="ARBA" id="ARBA00022692"/>
    </source>
</evidence>
<dbReference type="GO" id="GO:0005886">
    <property type="term" value="C:plasma membrane"/>
    <property type="evidence" value="ECO:0007669"/>
    <property type="project" value="UniProtKB-SubCell"/>
</dbReference>
<dbReference type="InterPro" id="IPR035906">
    <property type="entry name" value="MetI-like_sf"/>
</dbReference>
<comment type="subcellular location">
    <subcellularLocation>
        <location evidence="1 7">Cell membrane</location>
        <topology evidence="1 7">Multi-pass membrane protein</topology>
    </subcellularLocation>
</comment>
<evidence type="ECO:0000256" key="3">
    <source>
        <dbReference type="ARBA" id="ARBA00022475"/>
    </source>
</evidence>
<dbReference type="Proteomes" id="UP000032611">
    <property type="component" value="Chromosome"/>
</dbReference>
<proteinExistence type="inferred from homology"/>
<accession>A0A0D5LNS3</accession>
<feature type="transmembrane region" description="Helical" evidence="7">
    <location>
        <begin position="260"/>
        <end position="278"/>
    </location>
</feature>
<feature type="transmembrane region" description="Helical" evidence="7">
    <location>
        <begin position="121"/>
        <end position="145"/>
    </location>
</feature>
<keyword evidence="6 7" id="KW-0472">Membrane</keyword>
<sequence>MTDFAELTEAEIASGRRLRAKKRAVNIAIDIFLTLFSIAMLLPLVFLIANAFKTPAEMLAWPPTIVPHDPTLENFRAVLGETPLLRWILNSVMFAVMSSIAIIATSSIAGYIFAKFHYRSLNIIFALFLATAIVPFEVYMIPLYFQVKSLGLLNSVWGLLIGYLVMSFGIFLIRQNVIHSIPDELLEAARLDGASEFWIFVHIVFPLLRGALGALGVLAFFQAWTAFAWPMIVATTRSSYTIEVGLALFQTGYTVDLGKLSAASATVLIPSVITFMILRRNFVQGVASTGMKE</sequence>
<evidence type="ECO:0000256" key="7">
    <source>
        <dbReference type="RuleBase" id="RU363032"/>
    </source>
</evidence>
<dbReference type="KEGG" id="mey:TM49_03440"/>
<evidence type="ECO:0000256" key="5">
    <source>
        <dbReference type="ARBA" id="ARBA00022989"/>
    </source>
</evidence>
<feature type="transmembrane region" description="Helical" evidence="7">
    <location>
        <begin position="157"/>
        <end position="177"/>
    </location>
</feature>
<dbReference type="SUPFAM" id="SSF161098">
    <property type="entry name" value="MetI-like"/>
    <property type="match status" value="1"/>
</dbReference>
<evidence type="ECO:0000256" key="2">
    <source>
        <dbReference type="ARBA" id="ARBA00022448"/>
    </source>
</evidence>
<evidence type="ECO:0000313" key="10">
    <source>
        <dbReference type="Proteomes" id="UP000032611"/>
    </source>
</evidence>
<evidence type="ECO:0000259" key="8">
    <source>
        <dbReference type="PROSITE" id="PS50928"/>
    </source>
</evidence>
<dbReference type="HOGENOM" id="CLU_016047_1_1_5"/>
<dbReference type="PATRIC" id="fig|1486262.3.peg.701"/>
<feature type="transmembrane region" description="Helical" evidence="7">
    <location>
        <begin position="197"/>
        <end position="221"/>
    </location>
</feature>
<dbReference type="PANTHER" id="PTHR43744:SF12">
    <property type="entry name" value="ABC TRANSPORTER PERMEASE PROTEIN MG189-RELATED"/>
    <property type="match status" value="1"/>
</dbReference>
<comment type="similarity">
    <text evidence="7">Belongs to the binding-protein-dependent transport system permease family.</text>
</comment>
<dbReference type="EMBL" id="CP010803">
    <property type="protein sequence ID" value="AJY44953.1"/>
    <property type="molecule type" value="Genomic_DNA"/>
</dbReference>
<dbReference type="PROSITE" id="PS50928">
    <property type="entry name" value="ABC_TM1"/>
    <property type="match status" value="1"/>
</dbReference>
<dbReference type="STRING" id="1486262.TM49_03440"/>
<reference evidence="9 10" key="1">
    <citation type="journal article" date="2015" name="Genome Announc.">
        <title>Complete genome sequence of Martelella endophytica YC6887, which has antifungal activity associated with a halophyte.</title>
        <authorList>
            <person name="Khan A."/>
            <person name="Khan H."/>
            <person name="Chung E.J."/>
            <person name="Hossain M.T."/>
            <person name="Chung Y.R."/>
        </authorList>
    </citation>
    <scope>NUCLEOTIDE SEQUENCE [LARGE SCALE GENOMIC DNA]</scope>
    <source>
        <strain evidence="9">YC6887</strain>
    </source>
</reference>
<protein>
    <submittedName>
        <fullName evidence="9">Sugar ABC transporter permease</fullName>
    </submittedName>
</protein>
<dbReference type="CDD" id="cd06261">
    <property type="entry name" value="TM_PBP2"/>
    <property type="match status" value="1"/>
</dbReference>
<feature type="transmembrane region" description="Helical" evidence="7">
    <location>
        <begin position="24"/>
        <end position="49"/>
    </location>
</feature>
<dbReference type="InterPro" id="IPR000515">
    <property type="entry name" value="MetI-like"/>
</dbReference>
<dbReference type="GO" id="GO:0055085">
    <property type="term" value="P:transmembrane transport"/>
    <property type="evidence" value="ECO:0007669"/>
    <property type="project" value="InterPro"/>
</dbReference>
<dbReference type="AlphaFoldDB" id="A0A0D5LNS3"/>
<dbReference type="Gene3D" id="1.10.3720.10">
    <property type="entry name" value="MetI-like"/>
    <property type="match status" value="1"/>
</dbReference>
<keyword evidence="10" id="KW-1185">Reference proteome</keyword>
<organism evidence="9 10">
    <name type="scientific">Martelella endophytica</name>
    <dbReference type="NCBI Taxonomy" id="1486262"/>
    <lineage>
        <taxon>Bacteria</taxon>
        <taxon>Pseudomonadati</taxon>
        <taxon>Pseudomonadota</taxon>
        <taxon>Alphaproteobacteria</taxon>
        <taxon>Hyphomicrobiales</taxon>
        <taxon>Aurantimonadaceae</taxon>
        <taxon>Martelella</taxon>
    </lineage>
</organism>
<gene>
    <name evidence="9" type="ORF">TM49_03440</name>
</gene>
<dbReference type="RefSeq" id="WP_179945013.1">
    <property type="nucleotide sequence ID" value="NZ_CP010803.1"/>
</dbReference>
<keyword evidence="4 7" id="KW-0812">Transmembrane</keyword>
<feature type="transmembrane region" description="Helical" evidence="7">
    <location>
        <begin position="87"/>
        <end position="114"/>
    </location>
</feature>
<evidence type="ECO:0000256" key="1">
    <source>
        <dbReference type="ARBA" id="ARBA00004651"/>
    </source>
</evidence>
<dbReference type="PANTHER" id="PTHR43744">
    <property type="entry name" value="ABC TRANSPORTER PERMEASE PROTEIN MG189-RELATED-RELATED"/>
    <property type="match status" value="1"/>
</dbReference>
<keyword evidence="3" id="KW-1003">Cell membrane</keyword>
<keyword evidence="5 7" id="KW-1133">Transmembrane helix</keyword>
<name>A0A0D5LNS3_MAREN</name>
<feature type="domain" description="ABC transmembrane type-1" evidence="8">
    <location>
        <begin position="88"/>
        <end position="278"/>
    </location>
</feature>
<evidence type="ECO:0000256" key="6">
    <source>
        <dbReference type="ARBA" id="ARBA00023136"/>
    </source>
</evidence>